<dbReference type="Proteomes" id="UP001153365">
    <property type="component" value="Unassembled WGS sequence"/>
</dbReference>
<accession>A0AAV0APY7</accession>
<organism evidence="2 3">
    <name type="scientific">Phakopsora pachyrhizi</name>
    <name type="common">Asian soybean rust disease fungus</name>
    <dbReference type="NCBI Taxonomy" id="170000"/>
    <lineage>
        <taxon>Eukaryota</taxon>
        <taxon>Fungi</taxon>
        <taxon>Dikarya</taxon>
        <taxon>Basidiomycota</taxon>
        <taxon>Pucciniomycotina</taxon>
        <taxon>Pucciniomycetes</taxon>
        <taxon>Pucciniales</taxon>
        <taxon>Phakopsoraceae</taxon>
        <taxon>Phakopsora</taxon>
    </lineage>
</organism>
<reference evidence="2" key="1">
    <citation type="submission" date="2022-06" db="EMBL/GenBank/DDBJ databases">
        <authorList>
            <consortium name="SYNGENTA / RWTH Aachen University"/>
        </authorList>
    </citation>
    <scope>NUCLEOTIDE SEQUENCE</scope>
</reference>
<gene>
    <name evidence="2" type="ORF">PPACK8108_LOCUS5090</name>
</gene>
<feature type="compositionally biased region" description="Polar residues" evidence="1">
    <location>
        <begin position="198"/>
        <end position="212"/>
    </location>
</feature>
<feature type="region of interest" description="Disordered" evidence="1">
    <location>
        <begin position="192"/>
        <end position="320"/>
    </location>
</feature>
<keyword evidence="3" id="KW-1185">Reference proteome</keyword>
<evidence type="ECO:0000313" key="2">
    <source>
        <dbReference type="EMBL" id="CAH7670388.1"/>
    </source>
</evidence>
<comment type="caution">
    <text evidence="2">The sequence shown here is derived from an EMBL/GenBank/DDBJ whole genome shotgun (WGS) entry which is preliminary data.</text>
</comment>
<proteinExistence type="predicted"/>
<protein>
    <submittedName>
        <fullName evidence="2">Expressed protein</fullName>
    </submittedName>
</protein>
<evidence type="ECO:0000256" key="1">
    <source>
        <dbReference type="SAM" id="MobiDB-lite"/>
    </source>
</evidence>
<dbReference type="EMBL" id="CALTRL010000981">
    <property type="protein sequence ID" value="CAH7670388.1"/>
    <property type="molecule type" value="Genomic_DNA"/>
</dbReference>
<evidence type="ECO:0000313" key="3">
    <source>
        <dbReference type="Proteomes" id="UP001153365"/>
    </source>
</evidence>
<feature type="compositionally biased region" description="Basic and acidic residues" evidence="1">
    <location>
        <begin position="248"/>
        <end position="262"/>
    </location>
</feature>
<sequence>MPILLSFTKAIAFIYHLKIYAQGQGNGINFFATVSSKPEIKNSACDLGDIVLSEDFDHKNWLFLGDLSFSTEPKFLEEQSGPTETAAFLAHSNKDQYDTSSQLRQLIKYKDLENERRHKMEDRSHLISSSYSQGEIYDSLLSGSKYNVKNQAKSSPLRAINHMFKLFGNDADYFVQAQNANCRHVQDNYDFNNDESFHTSPNSEPHASNQKENLNDDNKTVLPPVQKSDKNISSSKFFPLMKKILSGDPKKEPRERTSKENSDAVFELSSENKILKRTGSMRDEYSASSEKSLEQKASYLAGKSSDRGTKRKMRIEPEEINLRKKQEPSLRWQEAKLRDKDLENKTAPHEQIEYALKKIINEEIQLGLLVLFKEYKTNVKFIEGKHLKDLVEVVIKHVESQIKNCGGDSFYIKNKEVVEFLDFNPLIDFKSLAPNYNPIWFQYEFKNFESDLKLKLESIKLSRIVVELFQKRKELYNHLGIQESSRRTSLELDLITNSYLGKLFLFYSIIINRVFCNDLEESDFIIREVDALNFYSWAFENICENTTDFSLIQIKRLKDKWSGNGLQVSDTDLIRILKKYHELKPMYKNNASKRECLMIWLLVELWMSCLRIDLYNTLRIGQKTSKNFEKFVNFIAYLILNFSPKVFFPKYEV</sequence>
<dbReference type="AlphaFoldDB" id="A0AAV0APY7"/>
<feature type="compositionally biased region" description="Basic and acidic residues" evidence="1">
    <location>
        <begin position="304"/>
        <end position="320"/>
    </location>
</feature>
<name>A0AAV0APY7_PHAPC</name>